<name>A0A1B7TB32_9ASCO</name>
<evidence type="ECO:0008006" key="4">
    <source>
        <dbReference type="Google" id="ProtNLM"/>
    </source>
</evidence>
<gene>
    <name evidence="2" type="ORF">HANVADRAFT_3269</name>
</gene>
<sequence>MSYEWLNGVDSSINFGNVNINTNNNNNQYGNNYNAYQQPNLNQIQSLNNANANRPVPPPPLPNRQEQGYPNYNNNIQPNNQIGAVYGLTNNIPSNILPEQISPLPTSNSNNNNPYFPGALYANNTSGSSLVQQPQILPQGTTSNSFDNIYGNQYLNANLSGGSNSNNNTINYRPPETSLSNLHNTRFSNSPISNIQDTLGGSMPANRPNISRDNSSTQKFTPNYDKINYNQALNIFGNSNNNSSTDILSTNSNEVKASKNPFRKMMQNNSSHNVLVPNNSNTSNNNIENGTTQLAVDNNTNKPFQIPDTFKSIVSEIPLSLAPQLLSSTEIKNYKRWFENILAKKHLHSNIRLTDIFEFLKNNFVIPDRVKEIVKKIFDNIKQNIGLDNFYAILRCLVVLIKDNGKIPSPNLLMQKAFPLLEPKSILALNDGKEEVYEEVADDDNNNTVQSLDFDNFASLLMTGKSHRVKRVVKRNGNRVQNKSVKFSDKLVTYEDEQMRPDESDEKEEERNGGNENADDDSNHQLQNARNTVALDFSLPMEQLLEQLEGKKTTPFESQEEKDELADMQESLTHFSNLPKIDTVSLSMNGAITHGNFQHLQQQNIQQPLKPTATGSANYMMNSGSLNNDKKQPQFLQPTATGSANRLFSNNNIDNVNLQQQQEASLSQPHFLQPTATGSANHLFANSNNNIFNTSFSNTTPSVSFNSNNNNSNNSSNNIAPDGTHILGDLKSIQDQIDYISKQMYANQPHQ</sequence>
<comment type="caution">
    <text evidence="2">The sequence shown here is derived from an EMBL/GenBank/DDBJ whole genome shotgun (WGS) entry which is preliminary data.</text>
</comment>
<feature type="region of interest" description="Disordered" evidence="1">
    <location>
        <begin position="182"/>
        <end position="221"/>
    </location>
</feature>
<dbReference type="OrthoDB" id="2553626at2759"/>
<feature type="compositionally biased region" description="Polar residues" evidence="1">
    <location>
        <begin position="208"/>
        <end position="221"/>
    </location>
</feature>
<dbReference type="Proteomes" id="UP000092321">
    <property type="component" value="Unassembled WGS sequence"/>
</dbReference>
<feature type="compositionally biased region" description="Basic and acidic residues" evidence="1">
    <location>
        <begin position="486"/>
        <end position="502"/>
    </location>
</feature>
<feature type="compositionally biased region" description="Polar residues" evidence="1">
    <location>
        <begin position="182"/>
        <end position="199"/>
    </location>
</feature>
<accession>A0A1B7TB32</accession>
<evidence type="ECO:0000313" key="2">
    <source>
        <dbReference type="EMBL" id="OBA25949.1"/>
    </source>
</evidence>
<keyword evidence="3" id="KW-1185">Reference proteome</keyword>
<dbReference type="AlphaFoldDB" id="A0A1B7TB32"/>
<reference evidence="3" key="1">
    <citation type="journal article" date="2016" name="Proc. Natl. Acad. Sci. U.S.A.">
        <title>Comparative genomics of biotechnologically important yeasts.</title>
        <authorList>
            <person name="Riley R."/>
            <person name="Haridas S."/>
            <person name="Wolfe K.H."/>
            <person name="Lopes M.R."/>
            <person name="Hittinger C.T."/>
            <person name="Goeker M."/>
            <person name="Salamov A.A."/>
            <person name="Wisecaver J.H."/>
            <person name="Long T.M."/>
            <person name="Calvey C.H."/>
            <person name="Aerts A.L."/>
            <person name="Barry K.W."/>
            <person name="Choi C."/>
            <person name="Clum A."/>
            <person name="Coughlan A.Y."/>
            <person name="Deshpande S."/>
            <person name="Douglass A.P."/>
            <person name="Hanson S.J."/>
            <person name="Klenk H.-P."/>
            <person name="LaButti K.M."/>
            <person name="Lapidus A."/>
            <person name="Lindquist E.A."/>
            <person name="Lipzen A.M."/>
            <person name="Meier-Kolthoff J.P."/>
            <person name="Ohm R.A."/>
            <person name="Otillar R.P."/>
            <person name="Pangilinan J.L."/>
            <person name="Peng Y."/>
            <person name="Rokas A."/>
            <person name="Rosa C.A."/>
            <person name="Scheuner C."/>
            <person name="Sibirny A.A."/>
            <person name="Slot J.C."/>
            <person name="Stielow J.B."/>
            <person name="Sun H."/>
            <person name="Kurtzman C.P."/>
            <person name="Blackwell M."/>
            <person name="Grigoriev I.V."/>
            <person name="Jeffries T.W."/>
        </authorList>
    </citation>
    <scope>NUCLEOTIDE SEQUENCE [LARGE SCALE GENOMIC DNA]</scope>
    <source>
        <strain evidence="3">NRRL Y-1626</strain>
    </source>
</reference>
<protein>
    <recommendedName>
        <fullName evidence="4">Protein SCD5</fullName>
    </recommendedName>
</protein>
<feature type="region of interest" description="Disordered" evidence="1">
    <location>
        <begin position="48"/>
        <end position="67"/>
    </location>
</feature>
<dbReference type="EMBL" id="LXPE01000032">
    <property type="protein sequence ID" value="OBA25949.1"/>
    <property type="molecule type" value="Genomic_DNA"/>
</dbReference>
<organism evidence="2 3">
    <name type="scientific">Hanseniaspora valbyensis NRRL Y-1626</name>
    <dbReference type="NCBI Taxonomy" id="766949"/>
    <lineage>
        <taxon>Eukaryota</taxon>
        <taxon>Fungi</taxon>
        <taxon>Dikarya</taxon>
        <taxon>Ascomycota</taxon>
        <taxon>Saccharomycotina</taxon>
        <taxon>Saccharomycetes</taxon>
        <taxon>Saccharomycodales</taxon>
        <taxon>Saccharomycodaceae</taxon>
        <taxon>Hanseniaspora</taxon>
    </lineage>
</organism>
<evidence type="ECO:0000313" key="3">
    <source>
        <dbReference type="Proteomes" id="UP000092321"/>
    </source>
</evidence>
<proteinExistence type="predicted"/>
<evidence type="ECO:0000256" key="1">
    <source>
        <dbReference type="SAM" id="MobiDB-lite"/>
    </source>
</evidence>
<feature type="region of interest" description="Disordered" evidence="1">
    <location>
        <begin position="486"/>
        <end position="525"/>
    </location>
</feature>